<dbReference type="KEGG" id="gim:F1728_19690"/>
<protein>
    <submittedName>
        <fullName evidence="3">Uncharacterized protein</fullName>
    </submittedName>
</protein>
<name>A0A6I6AH98_9PLAN</name>
<keyword evidence="2" id="KW-0472">Membrane</keyword>
<keyword evidence="2" id="KW-0812">Transmembrane</keyword>
<dbReference type="RefSeq" id="WP_155365511.1">
    <property type="nucleotide sequence ID" value="NZ_CP043930.1"/>
</dbReference>
<dbReference type="Proteomes" id="UP000427281">
    <property type="component" value="Chromosome"/>
</dbReference>
<evidence type="ECO:0000256" key="2">
    <source>
        <dbReference type="SAM" id="Phobius"/>
    </source>
</evidence>
<dbReference type="EMBL" id="CP043930">
    <property type="protein sequence ID" value="QGQ24770.1"/>
    <property type="molecule type" value="Genomic_DNA"/>
</dbReference>
<feature type="transmembrane region" description="Helical" evidence="2">
    <location>
        <begin position="35"/>
        <end position="56"/>
    </location>
</feature>
<evidence type="ECO:0000313" key="4">
    <source>
        <dbReference type="Proteomes" id="UP000427281"/>
    </source>
</evidence>
<gene>
    <name evidence="3" type="ORF">F1728_19690</name>
</gene>
<feature type="transmembrane region" description="Helical" evidence="2">
    <location>
        <begin position="90"/>
        <end position="114"/>
    </location>
</feature>
<reference evidence="3 4" key="1">
    <citation type="submission" date="2019-09" db="EMBL/GenBank/DDBJ databases">
        <title>Gimesia benthica sp. nov., a novel bacterium isolated from deep-sea water of the Northwest Indian Ocean.</title>
        <authorList>
            <person name="Dai X."/>
        </authorList>
    </citation>
    <scope>NUCLEOTIDE SEQUENCE [LARGE SCALE GENOMIC DNA]</scope>
    <source>
        <strain evidence="3 4">E7</strain>
    </source>
</reference>
<evidence type="ECO:0000256" key="1">
    <source>
        <dbReference type="SAM" id="MobiDB-lite"/>
    </source>
</evidence>
<accession>A0A6I6AH98</accession>
<feature type="region of interest" description="Disordered" evidence="1">
    <location>
        <begin position="1"/>
        <end position="28"/>
    </location>
</feature>
<dbReference type="AlphaFoldDB" id="A0A6I6AH98"/>
<keyword evidence="2" id="KW-1133">Transmembrane helix</keyword>
<feature type="compositionally biased region" description="Basic and acidic residues" evidence="1">
    <location>
        <begin position="1"/>
        <end position="11"/>
    </location>
</feature>
<sequence length="122" mass="13275">MSTDIHQRNDRGSGNARPTSASRHTHSTPHLNPQYLGLAFGATGLVFYLGCMLMMATVPHDKVVIVFNSLLHDLGVGPILRISVPISQVSLGLVTTTFILGWFAGVLIAGIYNLSLSMRKWK</sequence>
<dbReference type="Pfam" id="PF18926">
    <property type="entry name" value="DUF5676"/>
    <property type="match status" value="1"/>
</dbReference>
<dbReference type="InterPro" id="IPR044020">
    <property type="entry name" value="DUF5676"/>
</dbReference>
<organism evidence="3 4">
    <name type="scientific">Gimesia benthica</name>
    <dbReference type="NCBI Taxonomy" id="2608982"/>
    <lineage>
        <taxon>Bacteria</taxon>
        <taxon>Pseudomonadati</taxon>
        <taxon>Planctomycetota</taxon>
        <taxon>Planctomycetia</taxon>
        <taxon>Planctomycetales</taxon>
        <taxon>Planctomycetaceae</taxon>
        <taxon>Gimesia</taxon>
    </lineage>
</organism>
<proteinExistence type="predicted"/>
<evidence type="ECO:0000313" key="3">
    <source>
        <dbReference type="EMBL" id="QGQ24770.1"/>
    </source>
</evidence>
<keyword evidence="4" id="KW-1185">Reference proteome</keyword>